<evidence type="ECO:0000313" key="3">
    <source>
        <dbReference type="Proteomes" id="UP000572212"/>
    </source>
</evidence>
<keyword evidence="2" id="KW-0808">Transferase</keyword>
<dbReference type="Proteomes" id="UP000572212">
    <property type="component" value="Unassembled WGS sequence"/>
</dbReference>
<feature type="domain" description="Methyltransferase type 11" evidence="1">
    <location>
        <begin position="54"/>
        <end position="149"/>
    </location>
</feature>
<reference evidence="2 3" key="1">
    <citation type="submission" date="2020-08" db="EMBL/GenBank/DDBJ databases">
        <title>Genomic Encyclopedia of Type Strains, Phase IV (KMG-IV): sequencing the most valuable type-strain genomes for metagenomic binning, comparative biology and taxonomic classification.</title>
        <authorList>
            <person name="Goeker M."/>
        </authorList>
    </citation>
    <scope>NUCLEOTIDE SEQUENCE [LARGE SCALE GENOMIC DNA]</scope>
    <source>
        <strain evidence="2 3">DSM 11805</strain>
    </source>
</reference>
<organism evidence="2 3">
    <name type="scientific">Gracilibacillus halotolerans</name>
    <dbReference type="NCBI Taxonomy" id="74386"/>
    <lineage>
        <taxon>Bacteria</taxon>
        <taxon>Bacillati</taxon>
        <taxon>Bacillota</taxon>
        <taxon>Bacilli</taxon>
        <taxon>Bacillales</taxon>
        <taxon>Bacillaceae</taxon>
        <taxon>Gracilibacillus</taxon>
    </lineage>
</organism>
<dbReference type="AlphaFoldDB" id="A0A841RL16"/>
<dbReference type="PANTHER" id="PTHR43861">
    <property type="entry name" value="TRANS-ACONITATE 2-METHYLTRANSFERASE-RELATED"/>
    <property type="match status" value="1"/>
</dbReference>
<dbReference type="PANTHER" id="PTHR43861:SF1">
    <property type="entry name" value="TRANS-ACONITATE 2-METHYLTRANSFERASE"/>
    <property type="match status" value="1"/>
</dbReference>
<dbReference type="Pfam" id="PF08241">
    <property type="entry name" value="Methyltransf_11"/>
    <property type="match status" value="1"/>
</dbReference>
<dbReference type="EMBL" id="JACHON010000004">
    <property type="protein sequence ID" value="MBB6512567.1"/>
    <property type="molecule type" value="Genomic_DNA"/>
</dbReference>
<dbReference type="Gene3D" id="3.40.50.150">
    <property type="entry name" value="Vaccinia Virus protein VP39"/>
    <property type="match status" value="1"/>
</dbReference>
<protein>
    <submittedName>
        <fullName evidence="2">2-polyprenyl-3-methyl-5-hydroxy-6-metoxy-1, 4-benzoquinol methylase</fullName>
    </submittedName>
</protein>
<dbReference type="InterPro" id="IPR013216">
    <property type="entry name" value="Methyltransf_11"/>
</dbReference>
<keyword evidence="2" id="KW-0489">Methyltransferase</keyword>
<dbReference type="SUPFAM" id="SSF53335">
    <property type="entry name" value="S-adenosyl-L-methionine-dependent methyltransferases"/>
    <property type="match status" value="1"/>
</dbReference>
<proteinExistence type="predicted"/>
<sequence>MIKKFDTDESVRRWDTFADKYAENHTEQGDLHKKVLLNPTLLNLIGDVTNKHILDAGCGEGYLSRMLAQSGANVTAVDYSKRMLEIAKTRTSNELQIHYQHGNCENLNHLTNESFDLIVSNMVIQDLADFEKAFQEMYRLLKKDGSFIFSILHPCFITPESGWEKSINGEKLHWNVDNYFYEGVYEQRYGDKENMLLFHRTLTSYIKVLLQTGFVLESLIEPTPNEEMLEKRPSFRDDFRSPNFIVFKVRK</sequence>
<dbReference type="GO" id="GO:0008757">
    <property type="term" value="F:S-adenosylmethionine-dependent methyltransferase activity"/>
    <property type="evidence" value="ECO:0007669"/>
    <property type="project" value="InterPro"/>
</dbReference>
<comment type="caution">
    <text evidence="2">The sequence shown here is derived from an EMBL/GenBank/DDBJ whole genome shotgun (WGS) entry which is preliminary data.</text>
</comment>
<name>A0A841RL16_9BACI</name>
<evidence type="ECO:0000313" key="2">
    <source>
        <dbReference type="EMBL" id="MBB6512567.1"/>
    </source>
</evidence>
<gene>
    <name evidence="2" type="ORF">GGQ92_001353</name>
</gene>
<evidence type="ECO:0000259" key="1">
    <source>
        <dbReference type="Pfam" id="PF08241"/>
    </source>
</evidence>
<dbReference type="RefSeq" id="WP_184246035.1">
    <property type="nucleotide sequence ID" value="NZ_BAAACU010000028.1"/>
</dbReference>
<dbReference type="InterPro" id="IPR029063">
    <property type="entry name" value="SAM-dependent_MTases_sf"/>
</dbReference>
<dbReference type="GO" id="GO:0032259">
    <property type="term" value="P:methylation"/>
    <property type="evidence" value="ECO:0007669"/>
    <property type="project" value="UniProtKB-KW"/>
</dbReference>
<keyword evidence="3" id="KW-1185">Reference proteome</keyword>
<dbReference type="CDD" id="cd02440">
    <property type="entry name" value="AdoMet_MTases"/>
    <property type="match status" value="1"/>
</dbReference>
<accession>A0A841RL16</accession>